<dbReference type="PATRIC" id="fig|301148.3.peg.1068"/>
<feature type="signal peptide" evidence="1">
    <location>
        <begin position="1"/>
        <end position="24"/>
    </location>
</feature>
<dbReference type="InterPro" id="IPR050490">
    <property type="entry name" value="Bact_solute-bd_prot1"/>
</dbReference>
<dbReference type="InterPro" id="IPR006059">
    <property type="entry name" value="SBP"/>
</dbReference>
<dbReference type="STRING" id="301148.B4135_1578"/>
<feature type="chain" id="PRO_5039143005" description="Sugar ABC transporter substrate-binding protein" evidence="1">
    <location>
        <begin position="25"/>
        <end position="441"/>
    </location>
</feature>
<dbReference type="PROSITE" id="PS51257">
    <property type="entry name" value="PROKAR_LIPOPROTEIN"/>
    <property type="match status" value="1"/>
</dbReference>
<dbReference type="EMBL" id="LQYT01000016">
    <property type="protein sequence ID" value="KYD21952.1"/>
    <property type="molecule type" value="Genomic_DNA"/>
</dbReference>
<protein>
    <recommendedName>
        <fullName evidence="4">Sugar ABC transporter substrate-binding protein</fullName>
    </recommendedName>
</protein>
<evidence type="ECO:0000256" key="1">
    <source>
        <dbReference type="SAM" id="SignalP"/>
    </source>
</evidence>
<dbReference type="OrthoDB" id="9808332at2"/>
<gene>
    <name evidence="2" type="ORF">B4135_1578</name>
</gene>
<accession>A0A150MCG1</accession>
<dbReference type="AlphaFoldDB" id="A0A150MCG1"/>
<keyword evidence="1" id="KW-0732">Signal</keyword>
<dbReference type="PANTHER" id="PTHR43649">
    <property type="entry name" value="ARABINOSE-BINDING PROTEIN-RELATED"/>
    <property type="match status" value="1"/>
</dbReference>
<comment type="caution">
    <text evidence="2">The sequence shown here is derived from an EMBL/GenBank/DDBJ whole genome shotgun (WGS) entry which is preliminary data.</text>
</comment>
<dbReference type="Proteomes" id="UP000075683">
    <property type="component" value="Unassembled WGS sequence"/>
</dbReference>
<proteinExistence type="predicted"/>
<dbReference type="SUPFAM" id="SSF53850">
    <property type="entry name" value="Periplasmic binding protein-like II"/>
    <property type="match status" value="1"/>
</dbReference>
<dbReference type="RefSeq" id="WP_061568216.1">
    <property type="nucleotide sequence ID" value="NZ_LQYT01000016.1"/>
</dbReference>
<sequence>MKACRKWFALMLALLLLLAGCSGSGKGSKETGTSKKKGVVEFEFWAAPNPTQEAFWKKMADAYMKENKNVKIKVSPMPESPSSEAGIQTAIASGSAPAISENISRGFAAQLAASKAIVPLEEFEGYDELISERKMEKTISTWKFADGHQYVLPIYSNAMLFGWRLDILKELGYNEPPKTYSQVLEVGKKLKEKYPKKFLWARPDLVQPTWSARWFDFFMLYNAASGGGNFMEGNNFVADKDAGVKTLQFFKDLQENDLLLTKAAKDPFETGTAIMVDLGPWTFPYWAEKFPKMKYNETYALSLPPVPDDADPANAKTFADTKGLVIYAQASKEQQQAAFDFVKWVFSNPENDLAWFKDTNLPPARDDLSTNDAFVSYLNENPQLKMYAENIPNAIPPIDNEKMVEIQEQIGKAALNPVIKSGKDPEKAWDDMVNAINEVLK</sequence>
<dbReference type="Pfam" id="PF13416">
    <property type="entry name" value="SBP_bac_8"/>
    <property type="match status" value="1"/>
</dbReference>
<reference evidence="2 3" key="1">
    <citation type="submission" date="2016-01" db="EMBL/GenBank/DDBJ databases">
        <title>Draft Genome Sequences of Seven Thermophilic Sporeformers Isolated from Foods.</title>
        <authorList>
            <person name="Berendsen E.M."/>
            <person name="Wells-Bennik M.H."/>
            <person name="Krawcyk A.O."/>
            <person name="De Jong A."/>
            <person name="Holsappel S."/>
            <person name="Eijlander R.T."/>
            <person name="Kuipers O.P."/>
        </authorList>
    </citation>
    <scope>NUCLEOTIDE SEQUENCE [LARGE SCALE GENOMIC DNA]</scope>
    <source>
        <strain evidence="2 3">B4135</strain>
    </source>
</reference>
<name>A0A150MCG1_9BACI</name>
<dbReference type="Gene3D" id="3.40.190.10">
    <property type="entry name" value="Periplasmic binding protein-like II"/>
    <property type="match status" value="2"/>
</dbReference>
<dbReference type="PANTHER" id="PTHR43649:SF13">
    <property type="entry name" value="CARBOHYDRATE ABC TRANSPORTER SUBSTRATE-BINDING PROTEIN"/>
    <property type="match status" value="1"/>
</dbReference>
<evidence type="ECO:0000313" key="3">
    <source>
        <dbReference type="Proteomes" id="UP000075683"/>
    </source>
</evidence>
<evidence type="ECO:0000313" key="2">
    <source>
        <dbReference type="EMBL" id="KYD21952.1"/>
    </source>
</evidence>
<evidence type="ECO:0008006" key="4">
    <source>
        <dbReference type="Google" id="ProtNLM"/>
    </source>
</evidence>
<organism evidence="2 3">
    <name type="scientific">Caldibacillus debilis</name>
    <dbReference type="NCBI Taxonomy" id="301148"/>
    <lineage>
        <taxon>Bacteria</taxon>
        <taxon>Bacillati</taxon>
        <taxon>Bacillota</taxon>
        <taxon>Bacilli</taxon>
        <taxon>Bacillales</taxon>
        <taxon>Bacillaceae</taxon>
        <taxon>Caldibacillus</taxon>
    </lineage>
</organism>